<keyword evidence="2" id="KW-1185">Reference proteome</keyword>
<protein>
    <submittedName>
        <fullName evidence="1">Uncharacterized protein</fullName>
    </submittedName>
</protein>
<reference evidence="1" key="1">
    <citation type="submission" date="2023-03" db="EMBL/GenBank/DDBJ databases">
        <title>Chromosome-scale reference genome and RAD-based genetic map of yellow starthistle (Centaurea solstitialis) reveal putative structural variation and QTLs associated with invader traits.</title>
        <authorList>
            <person name="Reatini B."/>
            <person name="Cang F.A."/>
            <person name="Jiang Q."/>
            <person name="Mckibben M.T.W."/>
            <person name="Barker M.S."/>
            <person name="Rieseberg L.H."/>
            <person name="Dlugosch K.M."/>
        </authorList>
    </citation>
    <scope>NUCLEOTIDE SEQUENCE</scope>
    <source>
        <strain evidence="1">CAN-66</strain>
        <tissue evidence="1">Leaf</tissue>
    </source>
</reference>
<dbReference type="EMBL" id="JARYMX010000001">
    <property type="protein sequence ID" value="KAJ9565052.1"/>
    <property type="molecule type" value="Genomic_DNA"/>
</dbReference>
<dbReference type="PANTHER" id="PTHR32278:SF111">
    <property type="entry name" value="F-BOX PROTEIN PP2-B12-RELATED"/>
    <property type="match status" value="1"/>
</dbReference>
<evidence type="ECO:0000313" key="2">
    <source>
        <dbReference type="Proteomes" id="UP001172457"/>
    </source>
</evidence>
<proteinExistence type="predicted"/>
<dbReference type="InterPro" id="IPR025886">
    <property type="entry name" value="PP2-like"/>
</dbReference>
<organism evidence="1 2">
    <name type="scientific">Centaurea solstitialis</name>
    <name type="common">yellow star-thistle</name>
    <dbReference type="NCBI Taxonomy" id="347529"/>
    <lineage>
        <taxon>Eukaryota</taxon>
        <taxon>Viridiplantae</taxon>
        <taxon>Streptophyta</taxon>
        <taxon>Embryophyta</taxon>
        <taxon>Tracheophyta</taxon>
        <taxon>Spermatophyta</taxon>
        <taxon>Magnoliopsida</taxon>
        <taxon>eudicotyledons</taxon>
        <taxon>Gunneridae</taxon>
        <taxon>Pentapetalae</taxon>
        <taxon>asterids</taxon>
        <taxon>campanulids</taxon>
        <taxon>Asterales</taxon>
        <taxon>Asteraceae</taxon>
        <taxon>Carduoideae</taxon>
        <taxon>Cardueae</taxon>
        <taxon>Centaureinae</taxon>
        <taxon>Centaurea</taxon>
    </lineage>
</organism>
<dbReference type="Pfam" id="PF14299">
    <property type="entry name" value="PP2"/>
    <property type="match status" value="1"/>
</dbReference>
<name>A0AA38WL27_9ASTR</name>
<sequence length="299" mass="35428">MVKIRFQKVAEMLDISNLKIQIMIRTQSLPPGINYRVHLIFKFCSKRKSLAKRMYVNLKYKKENEHLHSYFASWREDEWMMVELCRFSTHKGDADFKVLLKSFSRCYSGSRAIYIEGIEFRAIDNASSKILFDHRLFMQVKHEEIEKLMEVQNVSEYMLLAKDVLYTTSKEKLSDLKQPLHPRDAEMVELLPQQVFHIKCKVEYQSLCVLPCVQAFGRLSGLHCPVKVRDILRWKNKRTRILFFRSPNLLDQHDADWVPEQGKMDSWRNNYIPMNVKLIAFEGTMSGLIAFRLEVRRVL</sequence>
<dbReference type="PANTHER" id="PTHR32278">
    <property type="entry name" value="F-BOX DOMAIN-CONTAINING PROTEIN"/>
    <property type="match status" value="1"/>
</dbReference>
<dbReference type="Proteomes" id="UP001172457">
    <property type="component" value="Chromosome 1"/>
</dbReference>
<accession>A0AA38WL27</accession>
<evidence type="ECO:0000313" key="1">
    <source>
        <dbReference type="EMBL" id="KAJ9565052.1"/>
    </source>
</evidence>
<dbReference type="AlphaFoldDB" id="A0AA38WL27"/>
<gene>
    <name evidence="1" type="ORF">OSB04_001018</name>
</gene>
<comment type="caution">
    <text evidence="1">The sequence shown here is derived from an EMBL/GenBank/DDBJ whole genome shotgun (WGS) entry which is preliminary data.</text>
</comment>